<accession>Q47DW7</accession>
<evidence type="ECO:0000313" key="1">
    <source>
        <dbReference type="EMBL" id="AAZ46964.1"/>
    </source>
</evidence>
<protein>
    <submittedName>
        <fullName evidence="1">Uncharacterized protein</fullName>
    </submittedName>
</protein>
<dbReference type="EMBL" id="CP000089">
    <property type="protein sequence ID" value="AAZ46964.1"/>
    <property type="molecule type" value="Genomic_DNA"/>
</dbReference>
<dbReference type="AlphaFoldDB" id="Q47DW7"/>
<dbReference type="eggNOG" id="ENOG5032R6C">
    <property type="taxonomic scope" value="Bacteria"/>
</dbReference>
<sequence length="178" mass="20234">MGLHPARVAWHVAEPLCRPRRSIPNGEPQVPRQGWVFPFIPEGEHHVRNSCNERVAPGRSAAGWFRVCPTVPAHGDCAGVVETEAYRPRTVWLRFRVPCRRSLIMPISLYRRRIAATVIQLAKDDPSLVKEVIARLRESGEIEADDLVYLDRIADRWMKIAEDNGRHAASTYPRQARG</sequence>
<dbReference type="HOGENOM" id="CLU_1551985_0_0_4"/>
<gene>
    <name evidence="1" type="ordered locus">Daro_2225</name>
</gene>
<reference evidence="1" key="1">
    <citation type="submission" date="2005-08" db="EMBL/GenBank/DDBJ databases">
        <title>Complete sequence of Dechloromonas aromatica RCB.</title>
        <authorList>
            <person name="Salinero K.K."/>
            <person name="Copeland A."/>
            <person name="Lucas S."/>
            <person name="Lapidus A."/>
            <person name="Barry K."/>
            <person name="Detter J.C."/>
            <person name="Glavina T."/>
            <person name="Hammon N."/>
            <person name="Israni S."/>
            <person name="Pitluck S."/>
            <person name="Di Bartolo G."/>
            <person name="Trong S."/>
            <person name="Schmutz J."/>
            <person name="Larimer F."/>
            <person name="Land M."/>
            <person name="Ivanova N."/>
            <person name="Richardson P."/>
        </authorList>
    </citation>
    <scope>NUCLEOTIDE SEQUENCE</scope>
    <source>
        <strain evidence="1">RCB</strain>
    </source>
</reference>
<name>Q47DW7_DECAR</name>
<organism evidence="1">
    <name type="scientific">Dechloromonas aromatica (strain RCB)</name>
    <dbReference type="NCBI Taxonomy" id="159087"/>
    <lineage>
        <taxon>Bacteria</taxon>
        <taxon>Pseudomonadati</taxon>
        <taxon>Pseudomonadota</taxon>
        <taxon>Betaproteobacteria</taxon>
        <taxon>Rhodocyclales</taxon>
        <taxon>Azonexaceae</taxon>
        <taxon>Dechloromonas</taxon>
    </lineage>
</organism>
<dbReference type="KEGG" id="dar:Daro_2225"/>
<proteinExistence type="predicted"/>